<evidence type="ECO:0000313" key="3">
    <source>
        <dbReference type="Proteomes" id="UP001156102"/>
    </source>
</evidence>
<dbReference type="Proteomes" id="UP001156102">
    <property type="component" value="Unassembled WGS sequence"/>
</dbReference>
<comment type="caution">
    <text evidence="2">The sequence shown here is derived from an EMBL/GenBank/DDBJ whole genome shotgun (WGS) entry which is preliminary data.</text>
</comment>
<protein>
    <submittedName>
        <fullName evidence="2">Uncharacterized protein</fullName>
    </submittedName>
</protein>
<name>A0AA41X7E7_9BACI</name>
<evidence type="ECO:0000256" key="1">
    <source>
        <dbReference type="SAM" id="MobiDB-lite"/>
    </source>
</evidence>
<reference evidence="2" key="1">
    <citation type="submission" date="2022-07" db="EMBL/GenBank/DDBJ databases">
        <authorList>
            <person name="Li W.-J."/>
            <person name="Deng Q.-Q."/>
        </authorList>
    </citation>
    <scope>NUCLEOTIDE SEQUENCE</scope>
    <source>
        <strain evidence="2">SYSU M60031</strain>
    </source>
</reference>
<dbReference type="RefSeq" id="WP_254758471.1">
    <property type="nucleotide sequence ID" value="NZ_JANCLT010000003.1"/>
</dbReference>
<organism evidence="2 3">
    <name type="scientific">Ectobacillus ponti</name>
    <dbReference type="NCBI Taxonomy" id="2961894"/>
    <lineage>
        <taxon>Bacteria</taxon>
        <taxon>Bacillati</taxon>
        <taxon>Bacillota</taxon>
        <taxon>Bacilli</taxon>
        <taxon>Bacillales</taxon>
        <taxon>Bacillaceae</taxon>
        <taxon>Ectobacillus</taxon>
    </lineage>
</organism>
<dbReference type="EMBL" id="JANCLT010000003">
    <property type="protein sequence ID" value="MCP8968568.1"/>
    <property type="molecule type" value="Genomic_DNA"/>
</dbReference>
<keyword evidence="3" id="KW-1185">Reference proteome</keyword>
<gene>
    <name evidence="2" type="ORF">NK662_08440</name>
</gene>
<feature type="region of interest" description="Disordered" evidence="1">
    <location>
        <begin position="1"/>
        <end position="74"/>
    </location>
</feature>
<accession>A0AA41X7E7</accession>
<dbReference type="AlphaFoldDB" id="A0AA41X7E7"/>
<feature type="compositionally biased region" description="Basic and acidic residues" evidence="1">
    <location>
        <begin position="1"/>
        <end position="19"/>
    </location>
</feature>
<sequence length="74" mass="8440">MKKREEFSHEKNPQLDGKYEGPINDPMPQGGTAMGVRIDLDPTEPREPRNPFHTVPKPDPGMRELRDRMGGKEV</sequence>
<feature type="compositionally biased region" description="Basic and acidic residues" evidence="1">
    <location>
        <begin position="38"/>
        <end position="50"/>
    </location>
</feature>
<feature type="compositionally biased region" description="Basic and acidic residues" evidence="1">
    <location>
        <begin position="60"/>
        <end position="74"/>
    </location>
</feature>
<proteinExistence type="predicted"/>
<evidence type="ECO:0000313" key="2">
    <source>
        <dbReference type="EMBL" id="MCP8968568.1"/>
    </source>
</evidence>